<feature type="compositionally biased region" description="Basic and acidic residues" evidence="3">
    <location>
        <begin position="250"/>
        <end position="290"/>
    </location>
</feature>
<dbReference type="RefSeq" id="XP_033690812.1">
    <property type="nucleotide sequence ID" value="XM_033836429.1"/>
</dbReference>
<dbReference type="InterPro" id="IPR006607">
    <property type="entry name" value="DM15"/>
</dbReference>
<evidence type="ECO:0000313" key="5">
    <source>
        <dbReference type="EMBL" id="KAF2255808.1"/>
    </source>
</evidence>
<dbReference type="SUPFAM" id="SSF46785">
    <property type="entry name" value="Winged helix' DNA-binding domain"/>
    <property type="match status" value="1"/>
</dbReference>
<evidence type="ECO:0000256" key="1">
    <source>
        <dbReference type="ARBA" id="ARBA00022884"/>
    </source>
</evidence>
<dbReference type="Pfam" id="PF21071">
    <property type="entry name" value="LARP1_HEAT"/>
    <property type="match status" value="1"/>
</dbReference>
<dbReference type="GO" id="GO:0005829">
    <property type="term" value="C:cytosol"/>
    <property type="evidence" value="ECO:0007669"/>
    <property type="project" value="TreeGrafter"/>
</dbReference>
<feature type="compositionally biased region" description="Gly residues" evidence="3">
    <location>
        <begin position="371"/>
        <end position="380"/>
    </location>
</feature>
<dbReference type="GO" id="GO:0045727">
    <property type="term" value="P:positive regulation of translation"/>
    <property type="evidence" value="ECO:0007669"/>
    <property type="project" value="TreeGrafter"/>
</dbReference>
<proteinExistence type="predicted"/>
<dbReference type="GO" id="GO:0048255">
    <property type="term" value="P:mRNA stabilization"/>
    <property type="evidence" value="ECO:0007669"/>
    <property type="project" value="InterPro"/>
</dbReference>
<sequence length="1130" mass="122373">MATAPRRTGGDVAAPAPFSYAQAAKGLSTTPSVPSKPSSGSVTPAKEAQSLPTNAPAAAVMSWADDAEANDSRPEKLSNAREPRTQPPPSAPKQSTASQPSTTSIVSSPDLGASSASTVTKDDDVSSIPNTSSDSTWENKSQASTSVDKSAEPTEKTSEKGKGKNADSTPPKPLQEAPVPVVNIWKQRAEEAKAKAVQKPNTAKPAAAAPVAALPNGLPQGPQGPMAKQVQGAAAADSTDGKAKAVTYESRPKGREEEKAIQARKDAKADAEPDRSKKAQKGRPQEKEAKPAQSVLPLPPDRDQEAWPTPETALDENRKKAQEKTGQSDKERKDGSSTKSGGKKEWVNMAITPNVIFNTPLPNGASRRGGRGMGRGGAQSGGRAAVFSSEKDGSATAALPNGEQPRRGRPDGSARDASPKEKRTVSAGSLNLKDKAPALSGEKSSRAAASEADAPSRRASVMTEPGASSHISGQNNTFPRQYPSGRPNKGRRGEIPSQGDRRKDSELVSPTKENGVPNDRRTSVSTQTEGPEDGERLASIFPDGQTSSQSKQGLNDRRFSSFSSRERGRGGGRGGRGNYQNGQQFANGHVAPLKPSSTFPGPLSPTSFNPEQNAYFPPPPGRYRGNGPRSQSVTTDSMYRVPGYHGGHQQLAPIHTYMGNMYDYPVMQPLTAAPYSPFGVDHYTLFSMVTTQLEYYFSVENLCKDIFLRKHMDSKGFVFLSVIADFNRIKQLTTDMELIKLVCYQSRLIEFRIGHDGKDRLRRREGWEQWVLVMSERDPSVQNDGPEELYNPPIPHPQGFDQNGLPRYPDMPATSPTATAPFGNDGPYASVNGFHPGASQHGAATPADSLPNGTNTEGLNGYPIDDSTKAVSGEPDSFFDEQVESLTVVVRKQDQSQPPALPPSASRTFSNGSIDSRSGMSDESERLTGHQERLRVNGTGPSQGVESKAKDQSRRALSPSAPSSTTSPVRLYWVKDNKDAPVSSLPSDSSHESYHHLRSKALQQRQSMPPGSCPYDMDVLYQFWSHFLIRNFNSRMYDEFRHFAFEDATHMSEVGLTNLIKFYGESLLSSQNLIRERVARDYVDLVRSENEHRRPAFKQLRSALRNGALDPRNRRRIGDFLDAELKASLE</sequence>
<feature type="compositionally biased region" description="Basic and acidic residues" evidence="3">
    <location>
        <begin position="491"/>
        <end position="506"/>
    </location>
</feature>
<feature type="compositionally biased region" description="Polar residues" evidence="3">
    <location>
        <begin position="469"/>
        <end position="479"/>
    </location>
</feature>
<evidence type="ECO:0000313" key="6">
    <source>
        <dbReference type="Proteomes" id="UP000800094"/>
    </source>
</evidence>
<protein>
    <recommendedName>
        <fullName evidence="4">HTH La-type RNA-binding domain-containing protein</fullName>
    </recommendedName>
</protein>
<feature type="region of interest" description="Disordered" evidence="3">
    <location>
        <begin position="24"/>
        <end position="634"/>
    </location>
</feature>
<dbReference type="OrthoDB" id="340227at2759"/>
<organism evidence="5 6">
    <name type="scientific">Trematosphaeria pertusa</name>
    <dbReference type="NCBI Taxonomy" id="390896"/>
    <lineage>
        <taxon>Eukaryota</taxon>
        <taxon>Fungi</taxon>
        <taxon>Dikarya</taxon>
        <taxon>Ascomycota</taxon>
        <taxon>Pezizomycotina</taxon>
        <taxon>Dothideomycetes</taxon>
        <taxon>Pleosporomycetidae</taxon>
        <taxon>Pleosporales</taxon>
        <taxon>Massarineae</taxon>
        <taxon>Trematosphaeriaceae</taxon>
        <taxon>Trematosphaeria</taxon>
    </lineage>
</organism>
<feature type="region of interest" description="Disordered" evidence="3">
    <location>
        <begin position="982"/>
        <end position="1009"/>
    </location>
</feature>
<feature type="compositionally biased region" description="Polar residues" evidence="3">
    <location>
        <begin position="92"/>
        <end position="107"/>
    </location>
</feature>
<dbReference type="GO" id="GO:0010494">
    <property type="term" value="C:cytoplasmic stress granule"/>
    <property type="evidence" value="ECO:0007669"/>
    <property type="project" value="TreeGrafter"/>
</dbReference>
<feature type="compositionally biased region" description="Polar residues" evidence="3">
    <location>
        <begin position="907"/>
        <end position="921"/>
    </location>
</feature>
<feature type="compositionally biased region" description="Basic and acidic residues" evidence="3">
    <location>
        <begin position="315"/>
        <end position="346"/>
    </location>
</feature>
<feature type="compositionally biased region" description="Basic and acidic residues" evidence="3">
    <location>
        <begin position="404"/>
        <end position="424"/>
    </location>
</feature>
<dbReference type="AlphaFoldDB" id="A0A6A6IZZ0"/>
<feature type="compositionally biased region" description="Basic and acidic residues" evidence="3">
    <location>
        <begin position="923"/>
        <end position="935"/>
    </location>
</feature>
<dbReference type="GeneID" id="54589759"/>
<feature type="compositionally biased region" description="Polar residues" evidence="3">
    <location>
        <begin position="127"/>
        <end position="148"/>
    </location>
</feature>
<feature type="compositionally biased region" description="Low complexity" evidence="3">
    <location>
        <begin position="24"/>
        <end position="44"/>
    </location>
</feature>
<dbReference type="Proteomes" id="UP000800094">
    <property type="component" value="Unassembled WGS sequence"/>
</dbReference>
<dbReference type="PANTHER" id="PTHR22792:SF132">
    <property type="entry name" value="LA-RELATED PROTEIN 1"/>
    <property type="match status" value="1"/>
</dbReference>
<feature type="region of interest" description="Disordered" evidence="3">
    <location>
        <begin position="778"/>
        <end position="875"/>
    </location>
</feature>
<feature type="compositionally biased region" description="Low complexity" evidence="3">
    <location>
        <begin position="895"/>
        <end position="906"/>
    </location>
</feature>
<dbReference type="EMBL" id="ML987189">
    <property type="protein sequence ID" value="KAF2255808.1"/>
    <property type="molecule type" value="Genomic_DNA"/>
</dbReference>
<feature type="compositionally biased region" description="Low complexity" evidence="3">
    <location>
        <begin position="199"/>
        <end position="225"/>
    </location>
</feature>
<dbReference type="InterPro" id="IPR036390">
    <property type="entry name" value="WH_DNA-bd_sf"/>
</dbReference>
<dbReference type="SMART" id="SM00715">
    <property type="entry name" value="LA"/>
    <property type="match status" value="1"/>
</dbReference>
<evidence type="ECO:0000259" key="4">
    <source>
        <dbReference type="PROSITE" id="PS50961"/>
    </source>
</evidence>
<feature type="compositionally biased region" description="Low complexity" evidence="3">
    <location>
        <begin position="955"/>
        <end position="967"/>
    </location>
</feature>
<dbReference type="PROSITE" id="PS50961">
    <property type="entry name" value="HTH_LA"/>
    <property type="match status" value="1"/>
</dbReference>
<name>A0A6A6IZZ0_9PLEO</name>
<feature type="compositionally biased region" description="Basic and acidic residues" evidence="3">
    <location>
        <begin position="70"/>
        <end position="84"/>
    </location>
</feature>
<dbReference type="Pfam" id="PF05383">
    <property type="entry name" value="La"/>
    <property type="match status" value="1"/>
</dbReference>
<dbReference type="InterPro" id="IPR045180">
    <property type="entry name" value="La_dom_prot"/>
</dbReference>
<dbReference type="InterPro" id="IPR036388">
    <property type="entry name" value="WH-like_DNA-bd_sf"/>
</dbReference>
<dbReference type="SMART" id="SM00684">
    <property type="entry name" value="DM15"/>
    <property type="match status" value="2"/>
</dbReference>
<accession>A0A6A6IZZ0</accession>
<feature type="domain" description="HTH La-type RNA-binding" evidence="4">
    <location>
        <begin position="679"/>
        <end position="770"/>
    </location>
</feature>
<evidence type="ECO:0000256" key="3">
    <source>
        <dbReference type="SAM" id="MobiDB-lite"/>
    </source>
</evidence>
<feature type="compositionally biased region" description="Basic and acidic residues" evidence="3">
    <location>
        <begin position="554"/>
        <end position="569"/>
    </location>
</feature>
<gene>
    <name evidence="5" type="ORF">BU26DRAFT_8709</name>
</gene>
<feature type="compositionally biased region" description="Polar residues" evidence="3">
    <location>
        <begin position="595"/>
        <end position="612"/>
    </location>
</feature>
<dbReference type="CDD" id="cd07323">
    <property type="entry name" value="LAM"/>
    <property type="match status" value="1"/>
</dbReference>
<dbReference type="GO" id="GO:0000339">
    <property type="term" value="F:RNA cap binding"/>
    <property type="evidence" value="ECO:0007669"/>
    <property type="project" value="InterPro"/>
</dbReference>
<feature type="compositionally biased region" description="Polar residues" evidence="3">
    <location>
        <begin position="544"/>
        <end position="553"/>
    </location>
</feature>
<dbReference type="InterPro" id="IPR006630">
    <property type="entry name" value="La_HTH"/>
</dbReference>
<reference evidence="5" key="1">
    <citation type="journal article" date="2020" name="Stud. Mycol.">
        <title>101 Dothideomycetes genomes: a test case for predicting lifestyles and emergence of pathogens.</title>
        <authorList>
            <person name="Haridas S."/>
            <person name="Albert R."/>
            <person name="Binder M."/>
            <person name="Bloem J."/>
            <person name="Labutti K."/>
            <person name="Salamov A."/>
            <person name="Andreopoulos B."/>
            <person name="Baker S."/>
            <person name="Barry K."/>
            <person name="Bills G."/>
            <person name="Bluhm B."/>
            <person name="Cannon C."/>
            <person name="Castanera R."/>
            <person name="Culley D."/>
            <person name="Daum C."/>
            <person name="Ezra D."/>
            <person name="Gonzalez J."/>
            <person name="Henrissat B."/>
            <person name="Kuo A."/>
            <person name="Liang C."/>
            <person name="Lipzen A."/>
            <person name="Lutzoni F."/>
            <person name="Magnuson J."/>
            <person name="Mondo S."/>
            <person name="Nolan M."/>
            <person name="Ohm R."/>
            <person name="Pangilinan J."/>
            <person name="Park H.-J."/>
            <person name="Ramirez L."/>
            <person name="Alfaro M."/>
            <person name="Sun H."/>
            <person name="Tritt A."/>
            <person name="Yoshinaga Y."/>
            <person name="Zwiers L.-H."/>
            <person name="Turgeon B."/>
            <person name="Goodwin S."/>
            <person name="Spatafora J."/>
            <person name="Crous P."/>
            <person name="Grigoriev I."/>
        </authorList>
    </citation>
    <scope>NUCLEOTIDE SEQUENCE</scope>
    <source>
        <strain evidence="5">CBS 122368</strain>
    </source>
</reference>
<dbReference type="Gene3D" id="1.10.10.10">
    <property type="entry name" value="Winged helix-like DNA-binding domain superfamily/Winged helix DNA-binding domain"/>
    <property type="match status" value="1"/>
</dbReference>
<keyword evidence="6" id="KW-1185">Reference proteome</keyword>
<feature type="compositionally biased region" description="Basic and acidic residues" evidence="3">
    <location>
        <begin position="149"/>
        <end position="165"/>
    </location>
</feature>
<keyword evidence="1 2" id="KW-0694">RNA-binding</keyword>
<evidence type="ECO:0000256" key="2">
    <source>
        <dbReference type="PROSITE-ProRule" id="PRU00332"/>
    </source>
</evidence>
<dbReference type="PANTHER" id="PTHR22792">
    <property type="entry name" value="LUPUS LA PROTEIN-RELATED"/>
    <property type="match status" value="1"/>
</dbReference>
<feature type="region of interest" description="Disordered" evidence="3">
    <location>
        <begin position="892"/>
        <end position="970"/>
    </location>
</feature>